<evidence type="ECO:0000313" key="3">
    <source>
        <dbReference type="Proteomes" id="UP000218418"/>
    </source>
</evidence>
<dbReference type="GO" id="GO:0016491">
    <property type="term" value="F:oxidoreductase activity"/>
    <property type="evidence" value="ECO:0007669"/>
    <property type="project" value="InterPro"/>
</dbReference>
<dbReference type="PRINTS" id="PR00419">
    <property type="entry name" value="ADXRDTASE"/>
</dbReference>
<sequence>MKKVVVVGAGWAGLGATHHLAKQGYDVTLLEAGSYPGGLVAGWKTEKGKSVEAGIHGFWYPYRNIFALINELNINPFTTWTRSSQYSPAGLEVESPIFQDLPKLPTPLGTFIYTQFKRLPLVDRLSALPLLYALIDFDNSDAAWQRYDYVTARELFKQFGVSARLFRESFEPMLLVGLFAPGEQCSAAATLGMLYYFILAHQPDFDVVWCRGTVGEQIFRPWVEQIEKAGGKVLANKRVTDLVTDGNQVKSIVCGDEVFDTDAVVFSVGISGMKKIVSNSESLQTREEFRNLKNLNAIDVLATRLWFDRKINIPLPSNACFGFDKTTGWTFFDLNALHDEYRDEPGTVVEVDFYHANQFIPLSNEEIISIVQNYLITCVPEFATAKVIDSSVIRLPQAVTHFSPGSYRHMLPAKTSFNNVFMSGDWITSRHGSWSQEKAYVTGLEAANLVVDYLGAGINANILPVEADEAHIQAARTINNTVREIGKSIIPDFWLP</sequence>
<dbReference type="Gene3D" id="3.50.50.60">
    <property type="entry name" value="FAD/NAD(P)-binding domain"/>
    <property type="match status" value="2"/>
</dbReference>
<dbReference type="Proteomes" id="UP000218418">
    <property type="component" value="Chromosome"/>
</dbReference>
<dbReference type="SUPFAM" id="SSF51905">
    <property type="entry name" value="FAD/NAD(P)-binding domain"/>
    <property type="match status" value="1"/>
</dbReference>
<accession>A0A1Z4LUG8</accession>
<dbReference type="AlphaFoldDB" id="A0A1Z4LUG8"/>
<dbReference type="InterPro" id="IPR002937">
    <property type="entry name" value="Amino_oxidase"/>
</dbReference>
<dbReference type="Pfam" id="PF01593">
    <property type="entry name" value="Amino_oxidase"/>
    <property type="match status" value="1"/>
</dbReference>
<reference evidence="2 3" key="1">
    <citation type="submission" date="2017-06" db="EMBL/GenBank/DDBJ databases">
        <title>Genome sequencing of cyanobaciteial culture collection at National Institute for Environmental Studies (NIES).</title>
        <authorList>
            <person name="Hirose Y."/>
            <person name="Shimura Y."/>
            <person name="Fujisawa T."/>
            <person name="Nakamura Y."/>
            <person name="Kawachi M."/>
        </authorList>
    </citation>
    <scope>NUCLEOTIDE SEQUENCE [LARGE SCALE GENOMIC DNA]</scope>
    <source>
        <strain evidence="2 3">NIES-267</strain>
    </source>
</reference>
<keyword evidence="3" id="KW-1185">Reference proteome</keyword>
<organism evidence="2 3">
    <name type="scientific">Calothrix parasitica NIES-267</name>
    <dbReference type="NCBI Taxonomy" id="1973488"/>
    <lineage>
        <taxon>Bacteria</taxon>
        <taxon>Bacillati</taxon>
        <taxon>Cyanobacteriota</taxon>
        <taxon>Cyanophyceae</taxon>
        <taxon>Nostocales</taxon>
        <taxon>Calotrichaceae</taxon>
        <taxon>Calothrix</taxon>
    </lineage>
</organism>
<dbReference type="EMBL" id="AP018227">
    <property type="protein sequence ID" value="BAY84801.1"/>
    <property type="molecule type" value="Genomic_DNA"/>
</dbReference>
<evidence type="ECO:0000259" key="1">
    <source>
        <dbReference type="Pfam" id="PF01593"/>
    </source>
</evidence>
<proteinExistence type="predicted"/>
<name>A0A1Z4LUG8_9CYAN</name>
<gene>
    <name evidence="2" type="ORF">NIES267_42980</name>
</gene>
<evidence type="ECO:0000313" key="2">
    <source>
        <dbReference type="EMBL" id="BAY84801.1"/>
    </source>
</evidence>
<dbReference type="PANTHER" id="PTHR42923:SF24">
    <property type="entry name" value="OS04G0560500 PROTEIN"/>
    <property type="match status" value="1"/>
</dbReference>
<protein>
    <submittedName>
        <fullName evidence="2">Amine oxidase</fullName>
    </submittedName>
</protein>
<dbReference type="InterPro" id="IPR036188">
    <property type="entry name" value="FAD/NAD-bd_sf"/>
</dbReference>
<dbReference type="OrthoDB" id="489624at2"/>
<dbReference type="FunFam" id="3.50.50.60:FF:000395">
    <property type="entry name" value="Predicted protein"/>
    <property type="match status" value="1"/>
</dbReference>
<dbReference type="InterPro" id="IPR050464">
    <property type="entry name" value="Zeta_carotene_desat/Oxidored"/>
</dbReference>
<feature type="domain" description="Amine oxidase" evidence="1">
    <location>
        <begin position="12"/>
        <end position="450"/>
    </location>
</feature>
<dbReference type="PANTHER" id="PTHR42923">
    <property type="entry name" value="PROTOPORPHYRINOGEN OXIDASE"/>
    <property type="match status" value="1"/>
</dbReference>